<name>A0A0E9T3J0_ANGAN</name>
<accession>A0A0E9T3J0</accession>
<dbReference type="EMBL" id="GBXM01061379">
    <property type="protein sequence ID" value="JAH47198.1"/>
    <property type="molecule type" value="Transcribed_RNA"/>
</dbReference>
<protein>
    <submittedName>
        <fullName evidence="1">Uncharacterized protein</fullName>
    </submittedName>
</protein>
<proteinExistence type="predicted"/>
<reference evidence="1" key="1">
    <citation type="submission" date="2014-11" db="EMBL/GenBank/DDBJ databases">
        <authorList>
            <person name="Amaro Gonzalez C."/>
        </authorList>
    </citation>
    <scope>NUCLEOTIDE SEQUENCE</scope>
</reference>
<reference evidence="1" key="2">
    <citation type="journal article" date="2015" name="Fish Shellfish Immunol.">
        <title>Early steps in the European eel (Anguilla anguilla)-Vibrio vulnificus interaction in the gills: Role of the RtxA13 toxin.</title>
        <authorList>
            <person name="Callol A."/>
            <person name="Pajuelo D."/>
            <person name="Ebbesson L."/>
            <person name="Teles M."/>
            <person name="MacKenzie S."/>
            <person name="Amaro C."/>
        </authorList>
    </citation>
    <scope>NUCLEOTIDE SEQUENCE</scope>
</reference>
<dbReference type="AlphaFoldDB" id="A0A0E9T3J0"/>
<evidence type="ECO:0000313" key="1">
    <source>
        <dbReference type="EMBL" id="JAH47198.1"/>
    </source>
</evidence>
<organism evidence="1">
    <name type="scientific">Anguilla anguilla</name>
    <name type="common">European freshwater eel</name>
    <name type="synonym">Muraena anguilla</name>
    <dbReference type="NCBI Taxonomy" id="7936"/>
    <lineage>
        <taxon>Eukaryota</taxon>
        <taxon>Metazoa</taxon>
        <taxon>Chordata</taxon>
        <taxon>Craniata</taxon>
        <taxon>Vertebrata</taxon>
        <taxon>Euteleostomi</taxon>
        <taxon>Actinopterygii</taxon>
        <taxon>Neopterygii</taxon>
        <taxon>Teleostei</taxon>
        <taxon>Anguilliformes</taxon>
        <taxon>Anguillidae</taxon>
        <taxon>Anguilla</taxon>
    </lineage>
</organism>
<sequence length="31" mass="3283">MRAGGVKLQFLGAAVSAGFFGLLESVTQWLK</sequence>